<gene>
    <name evidence="1" type="ORF">C1645_816299</name>
</gene>
<keyword evidence="2" id="KW-1185">Reference proteome</keyword>
<comment type="caution">
    <text evidence="1">The sequence shown here is derived from an EMBL/GenBank/DDBJ whole genome shotgun (WGS) entry which is preliminary data.</text>
</comment>
<accession>A0A397TLJ3</accession>
<reference evidence="1 2" key="1">
    <citation type="submission" date="2018-06" db="EMBL/GenBank/DDBJ databases">
        <title>Comparative genomics reveals the genomic features of Rhizophagus irregularis, R. cerebriforme, R. diaphanum and Gigaspora rosea, and their symbiotic lifestyle signature.</title>
        <authorList>
            <person name="Morin E."/>
            <person name="San Clemente H."/>
            <person name="Chen E.C.H."/>
            <person name="De La Providencia I."/>
            <person name="Hainaut M."/>
            <person name="Kuo A."/>
            <person name="Kohler A."/>
            <person name="Murat C."/>
            <person name="Tang N."/>
            <person name="Roy S."/>
            <person name="Loubradou J."/>
            <person name="Henrissat B."/>
            <person name="Grigoriev I.V."/>
            <person name="Corradi N."/>
            <person name="Roux C."/>
            <person name="Martin F.M."/>
        </authorList>
    </citation>
    <scope>NUCLEOTIDE SEQUENCE [LARGE SCALE GENOMIC DNA]</scope>
    <source>
        <strain evidence="1 2">DAOM 227022</strain>
    </source>
</reference>
<dbReference type="Proteomes" id="UP000265703">
    <property type="component" value="Unassembled WGS sequence"/>
</dbReference>
<proteinExistence type="predicted"/>
<name>A0A397TLJ3_9GLOM</name>
<sequence length="51" mass="5871">MSTIRKELINAAISRATTLGDYNVPNDIDKQFEFIQQTEQKEFVKIAIKNV</sequence>
<evidence type="ECO:0000313" key="1">
    <source>
        <dbReference type="EMBL" id="RIA95714.1"/>
    </source>
</evidence>
<organism evidence="1 2">
    <name type="scientific">Glomus cerebriforme</name>
    <dbReference type="NCBI Taxonomy" id="658196"/>
    <lineage>
        <taxon>Eukaryota</taxon>
        <taxon>Fungi</taxon>
        <taxon>Fungi incertae sedis</taxon>
        <taxon>Mucoromycota</taxon>
        <taxon>Glomeromycotina</taxon>
        <taxon>Glomeromycetes</taxon>
        <taxon>Glomerales</taxon>
        <taxon>Glomeraceae</taxon>
        <taxon>Glomus</taxon>
    </lineage>
</organism>
<evidence type="ECO:0000313" key="2">
    <source>
        <dbReference type="Proteomes" id="UP000265703"/>
    </source>
</evidence>
<dbReference type="AlphaFoldDB" id="A0A397TLJ3"/>
<dbReference type="EMBL" id="QKYT01000056">
    <property type="protein sequence ID" value="RIA95714.1"/>
    <property type="molecule type" value="Genomic_DNA"/>
</dbReference>
<protein>
    <submittedName>
        <fullName evidence="1">Uncharacterized protein</fullName>
    </submittedName>
</protein>